<protein>
    <submittedName>
        <fullName evidence="1">Uncharacterized protein</fullName>
    </submittedName>
</protein>
<organism evidence="1 2">
    <name type="scientific">Actinidia rufa</name>
    <dbReference type="NCBI Taxonomy" id="165716"/>
    <lineage>
        <taxon>Eukaryota</taxon>
        <taxon>Viridiplantae</taxon>
        <taxon>Streptophyta</taxon>
        <taxon>Embryophyta</taxon>
        <taxon>Tracheophyta</taxon>
        <taxon>Spermatophyta</taxon>
        <taxon>Magnoliopsida</taxon>
        <taxon>eudicotyledons</taxon>
        <taxon>Gunneridae</taxon>
        <taxon>Pentapetalae</taxon>
        <taxon>asterids</taxon>
        <taxon>Ericales</taxon>
        <taxon>Actinidiaceae</taxon>
        <taxon>Actinidia</taxon>
    </lineage>
</organism>
<evidence type="ECO:0000313" key="2">
    <source>
        <dbReference type="Proteomes" id="UP000585474"/>
    </source>
</evidence>
<dbReference type="Proteomes" id="UP000585474">
    <property type="component" value="Unassembled WGS sequence"/>
</dbReference>
<comment type="caution">
    <text evidence="1">The sequence shown here is derived from an EMBL/GenBank/DDBJ whole genome shotgun (WGS) entry which is preliminary data.</text>
</comment>
<proteinExistence type="predicted"/>
<evidence type="ECO:0000313" key="1">
    <source>
        <dbReference type="EMBL" id="GFY90899.1"/>
    </source>
</evidence>
<gene>
    <name evidence="1" type="ORF">Acr_07g0010950</name>
</gene>
<name>A0A7J0EY60_9ERIC</name>
<dbReference type="EMBL" id="BJWL01000007">
    <property type="protein sequence ID" value="GFY90899.1"/>
    <property type="molecule type" value="Genomic_DNA"/>
</dbReference>
<keyword evidence="2" id="KW-1185">Reference proteome</keyword>
<dbReference type="AlphaFoldDB" id="A0A7J0EY60"/>
<reference evidence="1 2" key="1">
    <citation type="submission" date="2019-07" db="EMBL/GenBank/DDBJ databases">
        <title>De Novo Assembly of kiwifruit Actinidia rufa.</title>
        <authorList>
            <person name="Sugita-Konishi S."/>
            <person name="Sato K."/>
            <person name="Mori E."/>
            <person name="Abe Y."/>
            <person name="Kisaki G."/>
            <person name="Hamano K."/>
            <person name="Suezawa K."/>
            <person name="Otani M."/>
            <person name="Fukuda T."/>
            <person name="Manabe T."/>
            <person name="Gomi K."/>
            <person name="Tabuchi M."/>
            <person name="Akimitsu K."/>
            <person name="Kataoka I."/>
        </authorList>
    </citation>
    <scope>NUCLEOTIDE SEQUENCE [LARGE SCALE GENOMIC DNA]</scope>
    <source>
        <strain evidence="2">cv. Fuchu</strain>
    </source>
</reference>
<dbReference type="OrthoDB" id="2919534at2759"/>
<accession>A0A7J0EY60</accession>
<sequence length="105" mass="12223">MKDKVVDDLIRYELDEPSSSYFFLVGLNMKERERIELIEFQKANIEAFTWTPYEMPGIDPNFIRKEINVILEARSMKQRVASSTTSFPIASFRSDSKVLVTLRPS</sequence>